<accession>A0A8J2JSJ7</accession>
<dbReference type="OrthoDB" id="191037at2759"/>
<proteinExistence type="predicted"/>
<dbReference type="InterPro" id="IPR004119">
    <property type="entry name" value="EcKL"/>
</dbReference>
<feature type="domain" description="CHK kinase-like" evidence="1">
    <location>
        <begin position="141"/>
        <end position="336"/>
    </location>
</feature>
<dbReference type="InterPro" id="IPR015897">
    <property type="entry name" value="CHK_kinase-like"/>
</dbReference>
<evidence type="ECO:0000313" key="2">
    <source>
        <dbReference type="EMBL" id="CAG7725729.1"/>
    </source>
</evidence>
<keyword evidence="3" id="KW-1185">Reference proteome</keyword>
<dbReference type="EMBL" id="CAJVCH010126162">
    <property type="protein sequence ID" value="CAG7725729.1"/>
    <property type="molecule type" value="Genomic_DNA"/>
</dbReference>
<gene>
    <name evidence="2" type="ORF">AFUS01_LOCUS14676</name>
</gene>
<dbReference type="Proteomes" id="UP000708208">
    <property type="component" value="Unassembled WGS sequence"/>
</dbReference>
<name>A0A8J2JSJ7_9HEXA</name>
<protein>
    <recommendedName>
        <fullName evidence="1">CHK kinase-like domain-containing protein</fullName>
    </recommendedName>
</protein>
<evidence type="ECO:0000259" key="1">
    <source>
        <dbReference type="SMART" id="SM00587"/>
    </source>
</evidence>
<dbReference type="PANTHER" id="PTHR11012:SF30">
    <property type="entry name" value="PROTEIN KINASE-LIKE DOMAIN-CONTAINING"/>
    <property type="match status" value="1"/>
</dbReference>
<organism evidence="2 3">
    <name type="scientific">Allacma fusca</name>
    <dbReference type="NCBI Taxonomy" id="39272"/>
    <lineage>
        <taxon>Eukaryota</taxon>
        <taxon>Metazoa</taxon>
        <taxon>Ecdysozoa</taxon>
        <taxon>Arthropoda</taxon>
        <taxon>Hexapoda</taxon>
        <taxon>Collembola</taxon>
        <taxon>Symphypleona</taxon>
        <taxon>Sminthuridae</taxon>
        <taxon>Allacma</taxon>
    </lineage>
</organism>
<comment type="caution">
    <text evidence="2">The sequence shown here is derived from an EMBL/GenBank/DDBJ whole genome shotgun (WGS) entry which is preliminary data.</text>
</comment>
<sequence length="424" mass="48704">MEQIEAAMNAKYLSKILKTPVEKVTVTFGSNPGDNYMCVIYGLEAELASGEKKNLVIKAYPNQPARQQMLEMSNIFLKEFVVYDFWIPAFKKIQGSQGSIKLSVPPYLDGAAIDNTKTTEESRAEPKVDKSNEEFRLENFLLMEDIRLSGFKMANRLKGLDAHHCRLVLTELGKFHALEMMDSFKPVMESLMSASDKMVGESFGTDSDIYIHYKKFAENDTVETMRIFLEYQLYDMDNIESFLRVKTEFPANFEKGPWLTTCHGDCWVNNFLFRYNEDGSKPEEVCLLDFQLMREACPTTDLAYFIYTSVDGPTRTKHLKDFLKLYHDTFAATCDQLGVETMPGFNYESLLIRFRQAKIFGMMISLPLLFAVLKNPEKAEDLDTLELDNVGDIFAKGMNLNDENFLLRHRLSEVIQELYDDGVF</sequence>
<reference evidence="2" key="1">
    <citation type="submission" date="2021-06" db="EMBL/GenBank/DDBJ databases">
        <authorList>
            <person name="Hodson N. C."/>
            <person name="Mongue J. A."/>
            <person name="Jaron S. K."/>
        </authorList>
    </citation>
    <scope>NUCLEOTIDE SEQUENCE</scope>
</reference>
<dbReference type="AlphaFoldDB" id="A0A8J2JSJ7"/>
<dbReference type="Pfam" id="PF02958">
    <property type="entry name" value="EcKL"/>
    <property type="match status" value="1"/>
</dbReference>
<dbReference type="SMART" id="SM00587">
    <property type="entry name" value="CHK"/>
    <property type="match status" value="1"/>
</dbReference>
<dbReference type="PANTHER" id="PTHR11012">
    <property type="entry name" value="PROTEIN KINASE-LIKE DOMAIN-CONTAINING"/>
    <property type="match status" value="1"/>
</dbReference>
<evidence type="ECO:0000313" key="3">
    <source>
        <dbReference type="Proteomes" id="UP000708208"/>
    </source>
</evidence>